<organism evidence="1">
    <name type="scientific">marine sediment metagenome</name>
    <dbReference type="NCBI Taxonomy" id="412755"/>
    <lineage>
        <taxon>unclassified sequences</taxon>
        <taxon>metagenomes</taxon>
        <taxon>ecological metagenomes</taxon>
    </lineage>
</organism>
<reference evidence="1" key="1">
    <citation type="journal article" date="2014" name="Front. Microbiol.">
        <title>High frequency of phylogenetically diverse reductive dehalogenase-homologous genes in deep subseafloor sedimentary metagenomes.</title>
        <authorList>
            <person name="Kawai M."/>
            <person name="Futagami T."/>
            <person name="Toyoda A."/>
            <person name="Takaki Y."/>
            <person name="Nishi S."/>
            <person name="Hori S."/>
            <person name="Arai W."/>
            <person name="Tsubouchi T."/>
            <person name="Morono Y."/>
            <person name="Uchiyama I."/>
            <person name="Ito T."/>
            <person name="Fujiyama A."/>
            <person name="Inagaki F."/>
            <person name="Takami H."/>
        </authorList>
    </citation>
    <scope>NUCLEOTIDE SEQUENCE</scope>
    <source>
        <strain evidence="1">Expedition CK06-06</strain>
    </source>
</reference>
<name>X1EET1_9ZZZZ</name>
<proteinExistence type="predicted"/>
<dbReference type="EMBL" id="BART01034213">
    <property type="protein sequence ID" value="GAH15644.1"/>
    <property type="molecule type" value="Genomic_DNA"/>
</dbReference>
<evidence type="ECO:0000313" key="1">
    <source>
        <dbReference type="EMBL" id="GAH15644.1"/>
    </source>
</evidence>
<dbReference type="AlphaFoldDB" id="X1EET1"/>
<sequence>MVSVPSDIAASELQALWEAGVGGVVVEAGVEQPMGRLAELRQMIDKLTFPLPSKRRKAEPLLPYIGGETGIVSEEEEEE</sequence>
<comment type="caution">
    <text evidence="1">The sequence shown here is derived from an EMBL/GenBank/DDBJ whole genome shotgun (WGS) entry which is preliminary data.</text>
</comment>
<accession>X1EET1</accession>
<gene>
    <name evidence="1" type="ORF">S01H4_58550</name>
</gene>
<protein>
    <submittedName>
        <fullName evidence="1">Uncharacterized protein</fullName>
    </submittedName>
</protein>